<protein>
    <submittedName>
        <fullName evidence="1">Uncharacterized protein</fullName>
    </submittedName>
</protein>
<gene>
    <name evidence="1" type="ORF">bcere0026_20610</name>
</gene>
<dbReference type="InterPro" id="IPR029064">
    <property type="entry name" value="Ribosomal_eL30-like_sf"/>
</dbReference>
<dbReference type="HOGENOM" id="CLU_111531_1_1_9"/>
<dbReference type="PIRSF" id="PIRSF034303">
    <property type="entry name" value="DUF1694"/>
    <property type="match status" value="1"/>
</dbReference>
<sequence>MKGVKNMVNKNVEDYLQEGIYGQKQNKPEERNMYLTTLRERVEIALTIGQVMQSNVYTEVTGNIRSSQSLQLFLNGSIAYPHLSKYIKLATEKNIPFTIVQNKGTETPIGLVLSHSTAVDKEHIYVEDDIFKQEMK</sequence>
<accession>C2PVK2</accession>
<name>C2XTP1_BACMY</name>
<organism evidence="1">
    <name type="scientific">Bacillus mycoides</name>
    <dbReference type="NCBI Taxonomy" id="1405"/>
    <lineage>
        <taxon>Bacteria</taxon>
        <taxon>Bacillati</taxon>
        <taxon>Bacillota</taxon>
        <taxon>Bacilli</taxon>
        <taxon>Bacillales</taxon>
        <taxon>Bacillaceae</taxon>
        <taxon>Bacillus</taxon>
        <taxon>Bacillus cereus group</taxon>
    </lineage>
</organism>
<reference evidence="1" key="1">
    <citation type="journal article" date="2012" name="Genome Res.">
        <title>Genomic characterization of the Bacillus cereus sensu lato species: Backdrop to the evolution of Bacillus anthracis.</title>
        <authorList>
            <person name="Zwick M.E."/>
            <person name="Joseph S.J."/>
            <person name="Didelot X."/>
            <person name="Chen P.E."/>
            <person name="Bishop-Lilly K.A."/>
            <person name="Stewart A.C."/>
            <person name="Willner K."/>
            <person name="Nolan N."/>
            <person name="Lentz S."/>
            <person name="Thomason M.K."/>
            <person name="Sozhamannan S."/>
            <person name="Mateczun A.J."/>
            <person name="Du L."/>
            <person name="Read T.D."/>
        </authorList>
    </citation>
    <scope>NUCLEOTIDE SEQUENCE [LARGE SCALE GENOMIC DNA]</scope>
    <source>
        <strain evidence="1">AH603</strain>
    </source>
</reference>
<dbReference type="SUPFAM" id="SSF160515">
    <property type="entry name" value="YueI-like"/>
    <property type="match status" value="1"/>
</dbReference>
<comment type="caution">
    <text evidence="1">The sequence shown here is derived from an EMBL/GenBank/DDBJ whole genome shotgun (WGS) entry which is preliminary data.</text>
</comment>
<dbReference type="Gene3D" id="3.30.1330.30">
    <property type="match status" value="1"/>
</dbReference>
<dbReference type="AlphaFoldDB" id="C2XTP1"/>
<dbReference type="Pfam" id="PF07997">
    <property type="entry name" value="DUF1694"/>
    <property type="match status" value="1"/>
</dbReference>
<evidence type="ECO:0000313" key="1">
    <source>
        <dbReference type="EMBL" id="EEL70971.1"/>
    </source>
</evidence>
<dbReference type="Proteomes" id="UP000001753">
    <property type="component" value="Chromosome"/>
</dbReference>
<proteinExistence type="predicted"/>
<accession>C2XTP1</accession>
<dbReference type="InterPro" id="IPR012543">
    <property type="entry name" value="DUF1694"/>
</dbReference>
<dbReference type="EMBL" id="ACMP01000064">
    <property type="protein sequence ID" value="EEL70971.1"/>
    <property type="molecule type" value="Genomic_DNA"/>
</dbReference>